<dbReference type="InterPro" id="IPR015886">
    <property type="entry name" value="H2TH_FPG"/>
</dbReference>
<keyword evidence="17" id="KW-0255">Endonuclease</keyword>
<keyword evidence="7" id="KW-0378">Hydrolase</keyword>
<keyword evidence="9" id="KW-0238">DNA-binding</keyword>
<dbReference type="Pfam" id="PF06831">
    <property type="entry name" value="H2TH"/>
    <property type="match status" value="1"/>
</dbReference>
<keyword evidence="5" id="KW-0227">DNA damage</keyword>
<dbReference type="EMBL" id="QRDJ01000006">
    <property type="protein sequence ID" value="REC96260.1"/>
    <property type="molecule type" value="Genomic_DNA"/>
</dbReference>
<keyword evidence="18" id="KW-1185">Reference proteome</keyword>
<dbReference type="GO" id="GO:0006284">
    <property type="term" value="P:base-excision repair"/>
    <property type="evidence" value="ECO:0007669"/>
    <property type="project" value="InterPro"/>
</dbReference>
<evidence type="ECO:0000259" key="15">
    <source>
        <dbReference type="PROSITE" id="PS51066"/>
    </source>
</evidence>
<evidence type="ECO:0000256" key="5">
    <source>
        <dbReference type="ARBA" id="ARBA00022763"/>
    </source>
</evidence>
<evidence type="ECO:0000256" key="9">
    <source>
        <dbReference type="ARBA" id="ARBA00023125"/>
    </source>
</evidence>
<dbReference type="PROSITE" id="PS51068">
    <property type="entry name" value="FPG_CAT"/>
    <property type="match status" value="1"/>
</dbReference>
<dbReference type="InterPro" id="IPR010979">
    <property type="entry name" value="Ribosomal_uS13-like_H2TH"/>
</dbReference>
<keyword evidence="8" id="KW-0862">Zinc</keyword>
<dbReference type="Gene3D" id="1.10.8.50">
    <property type="match status" value="1"/>
</dbReference>
<evidence type="ECO:0000256" key="8">
    <source>
        <dbReference type="ARBA" id="ARBA00022833"/>
    </source>
</evidence>
<dbReference type="OrthoDB" id="5657047at2"/>
<dbReference type="EC" id="4.2.99.18" evidence="3"/>
<dbReference type="GO" id="GO:0008270">
    <property type="term" value="F:zinc ion binding"/>
    <property type="evidence" value="ECO:0007669"/>
    <property type="project" value="UniProtKB-KW"/>
</dbReference>
<evidence type="ECO:0000256" key="3">
    <source>
        <dbReference type="ARBA" id="ARBA00012720"/>
    </source>
</evidence>
<evidence type="ECO:0000313" key="18">
    <source>
        <dbReference type="Proteomes" id="UP000256334"/>
    </source>
</evidence>
<dbReference type="PANTHER" id="PTHR42697">
    <property type="entry name" value="ENDONUCLEASE 8"/>
    <property type="match status" value="1"/>
</dbReference>
<dbReference type="InterPro" id="IPR012319">
    <property type="entry name" value="FPG_cat"/>
</dbReference>
<keyword evidence="6 14" id="KW-0863">Zinc-finger</keyword>
<evidence type="ECO:0000313" key="17">
    <source>
        <dbReference type="EMBL" id="REC96260.1"/>
    </source>
</evidence>
<dbReference type="AlphaFoldDB" id="A0A3D9DZM9"/>
<dbReference type="GO" id="GO:0000703">
    <property type="term" value="F:oxidized pyrimidine nucleobase lesion DNA N-glycosylase activity"/>
    <property type="evidence" value="ECO:0007669"/>
    <property type="project" value="TreeGrafter"/>
</dbReference>
<proteinExistence type="inferred from homology"/>
<evidence type="ECO:0000256" key="4">
    <source>
        <dbReference type="ARBA" id="ARBA00022723"/>
    </source>
</evidence>
<organism evidence="17 18">
    <name type="scientific">Kushneria indalinina DSM 14324</name>
    <dbReference type="NCBI Taxonomy" id="1122140"/>
    <lineage>
        <taxon>Bacteria</taxon>
        <taxon>Pseudomonadati</taxon>
        <taxon>Pseudomonadota</taxon>
        <taxon>Gammaproteobacteria</taxon>
        <taxon>Oceanospirillales</taxon>
        <taxon>Halomonadaceae</taxon>
        <taxon>Kushneria</taxon>
    </lineage>
</organism>
<dbReference type="InterPro" id="IPR010663">
    <property type="entry name" value="Znf_FPG/IleRS"/>
</dbReference>
<dbReference type="SMART" id="SM00898">
    <property type="entry name" value="Fapy_DNA_glyco"/>
    <property type="match status" value="1"/>
</dbReference>
<accession>A0A3D9DZM9</accession>
<sequence length="285" mass="33100">MPEGPEIRRVADRLGKVLAGRIIEDVWFAFDHLKPFEARLAGQKVTRVDSWGKALLTCFEDDHVIYSHNQLYGVWRIMRRDSEPAGKRSPRLRLSTATHSAWLMSASDISLWRREELDQHPFLSKLGPDLLTHNVTTDDIVARLQSPRFMRRRLGALLLDQHFYAGIGNYLRSEILFFAGLHERYRPMDLDRAQCRRLAEQILQVTARAWRHAGVTNLRAWRDPMIAAGEPRGRWRHAVFNRATEPCHTCGTPIERIIVASRRLYLCPHCQQDMTPSQVYARQEQ</sequence>
<dbReference type="SUPFAM" id="SSF81624">
    <property type="entry name" value="N-terminal domain of MutM-like DNA repair proteins"/>
    <property type="match status" value="1"/>
</dbReference>
<dbReference type="Gene3D" id="3.20.190.10">
    <property type="entry name" value="MutM-like, N-terminal"/>
    <property type="match status" value="1"/>
</dbReference>
<feature type="domain" description="FPG-type" evidence="15">
    <location>
        <begin position="238"/>
        <end position="272"/>
    </location>
</feature>
<dbReference type="PROSITE" id="PS51066">
    <property type="entry name" value="ZF_FPG_2"/>
    <property type="match status" value="1"/>
</dbReference>
<evidence type="ECO:0000256" key="10">
    <source>
        <dbReference type="ARBA" id="ARBA00023204"/>
    </source>
</evidence>
<dbReference type="Proteomes" id="UP000256334">
    <property type="component" value="Unassembled WGS sequence"/>
</dbReference>
<dbReference type="Pfam" id="PF06827">
    <property type="entry name" value="zf-FPG_IleRS"/>
    <property type="match status" value="1"/>
</dbReference>
<evidence type="ECO:0000259" key="16">
    <source>
        <dbReference type="PROSITE" id="PS51068"/>
    </source>
</evidence>
<comment type="similarity">
    <text evidence="2">Belongs to the FPG family.</text>
</comment>
<keyword evidence="13" id="KW-0326">Glycosidase</keyword>
<keyword evidence="12" id="KW-0511">Multifunctional enzyme</keyword>
<dbReference type="SUPFAM" id="SSF46946">
    <property type="entry name" value="S13-like H2TH domain"/>
    <property type="match status" value="1"/>
</dbReference>
<dbReference type="NCBIfam" id="NF007763">
    <property type="entry name" value="PRK10445.1"/>
    <property type="match status" value="1"/>
</dbReference>
<evidence type="ECO:0000256" key="14">
    <source>
        <dbReference type="PROSITE-ProRule" id="PRU00391"/>
    </source>
</evidence>
<dbReference type="SMART" id="SM01232">
    <property type="entry name" value="H2TH"/>
    <property type="match status" value="1"/>
</dbReference>
<evidence type="ECO:0000256" key="1">
    <source>
        <dbReference type="ARBA" id="ARBA00001947"/>
    </source>
</evidence>
<evidence type="ECO:0000256" key="6">
    <source>
        <dbReference type="ARBA" id="ARBA00022771"/>
    </source>
</evidence>
<evidence type="ECO:0000256" key="2">
    <source>
        <dbReference type="ARBA" id="ARBA00009409"/>
    </source>
</evidence>
<dbReference type="GO" id="GO:0140078">
    <property type="term" value="F:class I DNA-(apurinic or apyrimidinic site) endonuclease activity"/>
    <property type="evidence" value="ECO:0007669"/>
    <property type="project" value="UniProtKB-EC"/>
</dbReference>
<dbReference type="InterPro" id="IPR035937">
    <property type="entry name" value="FPG_N"/>
</dbReference>
<gene>
    <name evidence="17" type="ORF">C8D72_0941</name>
</gene>
<comment type="cofactor">
    <cofactor evidence="1">
        <name>Zn(2+)</name>
        <dbReference type="ChEBI" id="CHEBI:29105"/>
    </cofactor>
</comment>
<dbReference type="InterPro" id="IPR000214">
    <property type="entry name" value="Znf_DNA_glyclase/AP_lyase"/>
</dbReference>
<evidence type="ECO:0000256" key="13">
    <source>
        <dbReference type="ARBA" id="ARBA00023295"/>
    </source>
</evidence>
<name>A0A3D9DZM9_9GAMM</name>
<dbReference type="Pfam" id="PF01149">
    <property type="entry name" value="Fapy_DNA_glyco"/>
    <property type="match status" value="1"/>
</dbReference>
<evidence type="ECO:0000256" key="7">
    <source>
        <dbReference type="ARBA" id="ARBA00022801"/>
    </source>
</evidence>
<evidence type="ECO:0000256" key="12">
    <source>
        <dbReference type="ARBA" id="ARBA00023268"/>
    </source>
</evidence>
<dbReference type="GO" id="GO:0003684">
    <property type="term" value="F:damaged DNA binding"/>
    <property type="evidence" value="ECO:0007669"/>
    <property type="project" value="InterPro"/>
</dbReference>
<reference evidence="17 18" key="1">
    <citation type="submission" date="2018-07" db="EMBL/GenBank/DDBJ databases">
        <title>Genomic Encyclopedia of Type Strains, Phase IV (KMG-IV): sequencing the most valuable type-strain genomes for metagenomic binning, comparative biology and taxonomic classification.</title>
        <authorList>
            <person name="Goeker M."/>
        </authorList>
    </citation>
    <scope>NUCLEOTIDE SEQUENCE [LARGE SCALE GENOMIC DNA]</scope>
    <source>
        <strain evidence="17 18">DSM 14324</strain>
    </source>
</reference>
<dbReference type="SUPFAM" id="SSF57716">
    <property type="entry name" value="Glucocorticoid receptor-like (DNA-binding domain)"/>
    <property type="match status" value="1"/>
</dbReference>
<feature type="domain" description="Formamidopyrimidine-DNA glycosylase catalytic" evidence="16">
    <location>
        <begin position="2"/>
        <end position="94"/>
    </location>
</feature>
<dbReference type="RefSeq" id="WP_115853184.1">
    <property type="nucleotide sequence ID" value="NZ_QRDJ01000006.1"/>
</dbReference>
<dbReference type="PANTHER" id="PTHR42697:SF1">
    <property type="entry name" value="ENDONUCLEASE 8"/>
    <property type="match status" value="1"/>
</dbReference>
<keyword evidence="17" id="KW-0540">Nuclease</keyword>
<keyword evidence="11" id="KW-0456">Lyase</keyword>
<evidence type="ECO:0000256" key="11">
    <source>
        <dbReference type="ARBA" id="ARBA00023239"/>
    </source>
</evidence>
<protein>
    <recommendedName>
        <fullName evidence="3">DNA-(apurinic or apyrimidinic site) lyase</fullName>
        <ecNumber evidence="3">4.2.99.18</ecNumber>
    </recommendedName>
</protein>
<keyword evidence="4" id="KW-0479">Metal-binding</keyword>
<keyword evidence="10" id="KW-0234">DNA repair</keyword>
<comment type="caution">
    <text evidence="17">The sequence shown here is derived from an EMBL/GenBank/DDBJ whole genome shotgun (WGS) entry which is preliminary data.</text>
</comment>